<sequence>MARSVRSKRRLRNQRVKIDKLKVFEEKRLDEIIKKRDEHFENQSIDINELNIPEELRIISNNNNSNKMDTDDKPKSAALKKSNNNRSSSKSKNTDDMEQDEKEEEEEEEEDINMSVPKSKQQMKYKAFNKYQKAHIAKLNQKMKKIKRNVKPFV</sequence>
<dbReference type="EMBL" id="LODT01000053">
    <property type="protein sequence ID" value="KYQ88145.1"/>
    <property type="molecule type" value="Genomic_DNA"/>
</dbReference>
<evidence type="ECO:0000256" key="1">
    <source>
        <dbReference type="SAM" id="MobiDB-lite"/>
    </source>
</evidence>
<dbReference type="AlphaFoldDB" id="A0A151Z2G8"/>
<dbReference type="Proteomes" id="UP000076078">
    <property type="component" value="Unassembled WGS sequence"/>
</dbReference>
<comment type="caution">
    <text evidence="2">The sequence shown here is derived from an EMBL/GenBank/DDBJ whole genome shotgun (WGS) entry which is preliminary data.</text>
</comment>
<dbReference type="OrthoDB" id="20587at2759"/>
<evidence type="ECO:0000313" key="3">
    <source>
        <dbReference type="Proteomes" id="UP000076078"/>
    </source>
</evidence>
<feature type="region of interest" description="Disordered" evidence="1">
    <location>
        <begin position="60"/>
        <end position="124"/>
    </location>
</feature>
<protein>
    <submittedName>
        <fullName evidence="2">Uncharacterized protein</fullName>
    </submittedName>
</protein>
<dbReference type="InParanoid" id="A0A151Z2G8"/>
<organism evidence="2 3">
    <name type="scientific">Tieghemostelium lacteum</name>
    <name type="common">Slime mold</name>
    <name type="synonym">Dictyostelium lacteum</name>
    <dbReference type="NCBI Taxonomy" id="361077"/>
    <lineage>
        <taxon>Eukaryota</taxon>
        <taxon>Amoebozoa</taxon>
        <taxon>Evosea</taxon>
        <taxon>Eumycetozoa</taxon>
        <taxon>Dictyostelia</taxon>
        <taxon>Dictyosteliales</taxon>
        <taxon>Raperosteliaceae</taxon>
        <taxon>Tieghemostelium</taxon>
    </lineage>
</organism>
<feature type="compositionally biased region" description="Acidic residues" evidence="1">
    <location>
        <begin position="96"/>
        <end position="112"/>
    </location>
</feature>
<proteinExistence type="predicted"/>
<accession>A0A151Z2G8</accession>
<keyword evidence="3" id="KW-1185">Reference proteome</keyword>
<feature type="compositionally biased region" description="Low complexity" evidence="1">
    <location>
        <begin position="76"/>
        <end position="91"/>
    </location>
</feature>
<name>A0A151Z2G8_TIELA</name>
<dbReference type="OMA" id="RDEHFEN"/>
<evidence type="ECO:0000313" key="2">
    <source>
        <dbReference type="EMBL" id="KYQ88145.1"/>
    </source>
</evidence>
<gene>
    <name evidence="2" type="ORF">DLAC_11395</name>
</gene>
<reference evidence="2 3" key="1">
    <citation type="submission" date="2015-12" db="EMBL/GenBank/DDBJ databases">
        <title>Dictyostelia acquired genes for synthesis and detection of signals that induce cell-type specialization by lateral gene transfer from prokaryotes.</title>
        <authorList>
            <person name="Gloeckner G."/>
            <person name="Schaap P."/>
        </authorList>
    </citation>
    <scope>NUCLEOTIDE SEQUENCE [LARGE SCALE GENOMIC DNA]</scope>
    <source>
        <strain evidence="2 3">TK</strain>
    </source>
</reference>